<organism evidence="3 4">
    <name type="scientific">Macrosiphum euphorbiae</name>
    <name type="common">potato aphid</name>
    <dbReference type="NCBI Taxonomy" id="13131"/>
    <lineage>
        <taxon>Eukaryota</taxon>
        <taxon>Metazoa</taxon>
        <taxon>Ecdysozoa</taxon>
        <taxon>Arthropoda</taxon>
        <taxon>Hexapoda</taxon>
        <taxon>Insecta</taxon>
        <taxon>Pterygota</taxon>
        <taxon>Neoptera</taxon>
        <taxon>Paraneoptera</taxon>
        <taxon>Hemiptera</taxon>
        <taxon>Sternorrhyncha</taxon>
        <taxon>Aphidomorpha</taxon>
        <taxon>Aphidoidea</taxon>
        <taxon>Aphididae</taxon>
        <taxon>Macrosiphini</taxon>
        <taxon>Macrosiphum</taxon>
    </lineage>
</organism>
<feature type="compositionally biased region" description="Low complexity" evidence="1">
    <location>
        <begin position="34"/>
        <end position="47"/>
    </location>
</feature>
<evidence type="ECO:0000313" key="4">
    <source>
        <dbReference type="Proteomes" id="UP001160148"/>
    </source>
</evidence>
<evidence type="ECO:0008006" key="5">
    <source>
        <dbReference type="Google" id="ProtNLM"/>
    </source>
</evidence>
<dbReference type="AlphaFoldDB" id="A0AAV0XTL0"/>
<reference evidence="3 4" key="1">
    <citation type="submission" date="2023-01" db="EMBL/GenBank/DDBJ databases">
        <authorList>
            <person name="Whitehead M."/>
        </authorList>
    </citation>
    <scope>NUCLEOTIDE SEQUENCE [LARGE SCALE GENOMIC DNA]</scope>
</reference>
<dbReference type="EMBL" id="CARXXK010001015">
    <property type="protein sequence ID" value="CAI6371855.1"/>
    <property type="molecule type" value="Genomic_DNA"/>
</dbReference>
<accession>A0AAV0XTL0</accession>
<proteinExistence type="predicted"/>
<protein>
    <recommendedName>
        <fullName evidence="5">Retrotransposon gag domain-containing protein</fullName>
    </recommendedName>
</protein>
<feature type="region of interest" description="Disordered" evidence="1">
    <location>
        <begin position="399"/>
        <end position="463"/>
    </location>
</feature>
<comment type="caution">
    <text evidence="3">The sequence shown here is derived from an EMBL/GenBank/DDBJ whole genome shotgun (WGS) entry which is preliminary data.</text>
</comment>
<feature type="region of interest" description="Disordered" evidence="1">
    <location>
        <begin position="34"/>
        <end position="74"/>
    </location>
</feature>
<evidence type="ECO:0000256" key="1">
    <source>
        <dbReference type="SAM" id="MobiDB-lite"/>
    </source>
</evidence>
<dbReference type="Proteomes" id="UP001160148">
    <property type="component" value="Unassembled WGS sequence"/>
</dbReference>
<keyword evidence="4" id="KW-1185">Reference proteome</keyword>
<feature type="compositionally biased region" description="Polar residues" evidence="1">
    <location>
        <begin position="53"/>
        <end position="68"/>
    </location>
</feature>
<gene>
    <name evidence="2" type="ORF">MEUPH1_LOCUS25804</name>
    <name evidence="3" type="ORF">MEUPH1_LOCUS25808</name>
</gene>
<evidence type="ECO:0000313" key="2">
    <source>
        <dbReference type="EMBL" id="CAI6371855.1"/>
    </source>
</evidence>
<name>A0AAV0XTL0_9HEMI</name>
<sequence>MDSAGKRETRPPDRLLDALLNSNKIKTVPVTMTTTVTTSNPPTITTTAPSMPGNPSANHQSKTTSSEKPGSDPGVQAMLRQVMTDLAKNHAQTTAKIEKLHLGTEEKFTQCLNQYHLTDTRLAKLEDDNVELRAQGLQQATTNSNVSGRLTTLEDDIVHMRNDVSRLVDQYRVSNNPDLSHILKPTPLSSTSAENCSVNYNTSSIPPAFPSINQPAGNLTMFDSARSSFLGPQERFQDAVAEFSGQIKVLHPEKFIAQVDAYFESVFVSPAQQLISAQRRLVGDAQVWYESLIPSPRTYAEFRLSFRQHFWSSATQRKARNEVFRPYQYTRYDGLATHAMKWIAGAKYLSPPIEQADLVSTIIQHYPTPLGMAIRGRGPRDTNELLSVLKEFEESASFCERRREENNTRPPFQHQADVNQQPRNNFRRDNNNRYQPRAPVQESAVPRPVTQINVSGNADEARA</sequence>
<dbReference type="EMBL" id="CARXXK010001015">
    <property type="protein sequence ID" value="CAI6371860.1"/>
    <property type="molecule type" value="Genomic_DNA"/>
</dbReference>
<feature type="region of interest" description="Disordered" evidence="1">
    <location>
        <begin position="1"/>
        <end position="20"/>
    </location>
</feature>
<feature type="compositionally biased region" description="Basic and acidic residues" evidence="1">
    <location>
        <begin position="1"/>
        <end position="16"/>
    </location>
</feature>
<evidence type="ECO:0000313" key="3">
    <source>
        <dbReference type="EMBL" id="CAI6371860.1"/>
    </source>
</evidence>